<gene>
    <name evidence="1" type="ORF">SKAU_G00270640</name>
</gene>
<evidence type="ECO:0000313" key="1">
    <source>
        <dbReference type="EMBL" id="KAJ8348475.1"/>
    </source>
</evidence>
<dbReference type="Proteomes" id="UP001152622">
    <property type="component" value="Chromosome 10"/>
</dbReference>
<proteinExistence type="predicted"/>
<evidence type="ECO:0000313" key="2">
    <source>
        <dbReference type="Proteomes" id="UP001152622"/>
    </source>
</evidence>
<organism evidence="1 2">
    <name type="scientific">Synaphobranchus kaupii</name>
    <name type="common">Kaup's arrowtooth eel</name>
    <dbReference type="NCBI Taxonomy" id="118154"/>
    <lineage>
        <taxon>Eukaryota</taxon>
        <taxon>Metazoa</taxon>
        <taxon>Chordata</taxon>
        <taxon>Craniata</taxon>
        <taxon>Vertebrata</taxon>
        <taxon>Euteleostomi</taxon>
        <taxon>Actinopterygii</taxon>
        <taxon>Neopterygii</taxon>
        <taxon>Teleostei</taxon>
        <taxon>Anguilliformes</taxon>
        <taxon>Synaphobranchidae</taxon>
        <taxon>Synaphobranchus</taxon>
    </lineage>
</organism>
<reference evidence="1" key="1">
    <citation type="journal article" date="2023" name="Science">
        <title>Genome structures resolve the early diversification of teleost fishes.</title>
        <authorList>
            <person name="Parey E."/>
            <person name="Louis A."/>
            <person name="Montfort J."/>
            <person name="Bouchez O."/>
            <person name="Roques C."/>
            <person name="Iampietro C."/>
            <person name="Lluch J."/>
            <person name="Castinel A."/>
            <person name="Donnadieu C."/>
            <person name="Desvignes T."/>
            <person name="Floi Bucao C."/>
            <person name="Jouanno E."/>
            <person name="Wen M."/>
            <person name="Mejri S."/>
            <person name="Dirks R."/>
            <person name="Jansen H."/>
            <person name="Henkel C."/>
            <person name="Chen W.J."/>
            <person name="Zahm M."/>
            <person name="Cabau C."/>
            <person name="Klopp C."/>
            <person name="Thompson A.W."/>
            <person name="Robinson-Rechavi M."/>
            <person name="Braasch I."/>
            <person name="Lecointre G."/>
            <person name="Bobe J."/>
            <person name="Postlethwait J.H."/>
            <person name="Berthelot C."/>
            <person name="Roest Crollius H."/>
            <person name="Guiguen Y."/>
        </authorList>
    </citation>
    <scope>NUCLEOTIDE SEQUENCE</scope>
    <source>
        <strain evidence="1">WJC10195</strain>
    </source>
</reference>
<dbReference type="EMBL" id="JAINUF010000010">
    <property type="protein sequence ID" value="KAJ8348475.1"/>
    <property type="molecule type" value="Genomic_DNA"/>
</dbReference>
<accession>A0A9Q1F070</accession>
<comment type="caution">
    <text evidence="1">The sequence shown here is derived from an EMBL/GenBank/DDBJ whole genome shotgun (WGS) entry which is preliminary data.</text>
</comment>
<name>A0A9Q1F070_SYNKA</name>
<sequence length="182" mass="19623">MGDTVPQVRKVKAAFLEGLARKEIEDPKVQQDLLDSQEHQVGRVLALLGSLVFQGRGDLRESQASQGSPYLGPQVEMDCLGAVELLVPQDFQEHQAQAGTAFQGLQGYLAGRESRDTPEPLDRKVTGETLVSTATPKTSPFLEPPGHLGPLDSQAVLVGQGPKGNEVSQDHQGQLEHWVLLG</sequence>
<dbReference type="AlphaFoldDB" id="A0A9Q1F070"/>
<protein>
    <submittedName>
        <fullName evidence="1">Uncharacterized protein</fullName>
    </submittedName>
</protein>
<keyword evidence="2" id="KW-1185">Reference proteome</keyword>